<dbReference type="Gene3D" id="1.20.930.10">
    <property type="entry name" value="Conserved domain common to transcription factors TFIIS, elongin A, CRSP70"/>
    <property type="match status" value="1"/>
</dbReference>
<dbReference type="PANTHER" id="PTHR47177">
    <property type="entry name" value="F18C1.6 PROTEIN"/>
    <property type="match status" value="1"/>
</dbReference>
<keyword evidence="2 4" id="KW-0863">Zinc-finger</keyword>
<dbReference type="OrthoDB" id="1630758at2759"/>
<proteinExistence type="predicted"/>
<gene>
    <name evidence="7" type="ORF">PITG_00388</name>
</gene>
<evidence type="ECO:0000256" key="1">
    <source>
        <dbReference type="ARBA" id="ARBA00022723"/>
    </source>
</evidence>
<dbReference type="InterPro" id="IPR035441">
    <property type="entry name" value="TFIIS/LEDGF_dom_sf"/>
</dbReference>
<dbReference type="KEGG" id="pif:PITG_00388"/>
<keyword evidence="1" id="KW-0479">Metal-binding</keyword>
<protein>
    <recommendedName>
        <fullName evidence="6">RING-type domain-containing protein</fullName>
    </recommendedName>
</protein>
<reference evidence="8" key="1">
    <citation type="journal article" date="2009" name="Nature">
        <title>Genome sequence and analysis of the Irish potato famine pathogen Phytophthora infestans.</title>
        <authorList>
            <consortium name="The Broad Institute Genome Sequencing Platform"/>
            <person name="Haas B.J."/>
            <person name="Kamoun S."/>
            <person name="Zody M.C."/>
            <person name="Jiang R.H."/>
            <person name="Handsaker R.E."/>
            <person name="Cano L.M."/>
            <person name="Grabherr M."/>
            <person name="Kodira C.D."/>
            <person name="Raffaele S."/>
            <person name="Torto-Alalibo T."/>
            <person name="Bozkurt T.O."/>
            <person name="Ah-Fong A.M."/>
            <person name="Alvarado L."/>
            <person name="Anderson V.L."/>
            <person name="Armstrong M.R."/>
            <person name="Avrova A."/>
            <person name="Baxter L."/>
            <person name="Beynon J."/>
            <person name="Boevink P.C."/>
            <person name="Bollmann S.R."/>
            <person name="Bos J.I."/>
            <person name="Bulone V."/>
            <person name="Cai G."/>
            <person name="Cakir C."/>
            <person name="Carrington J.C."/>
            <person name="Chawner M."/>
            <person name="Conti L."/>
            <person name="Costanzo S."/>
            <person name="Ewan R."/>
            <person name="Fahlgren N."/>
            <person name="Fischbach M.A."/>
            <person name="Fugelstad J."/>
            <person name="Gilroy E.M."/>
            <person name="Gnerre S."/>
            <person name="Green P.J."/>
            <person name="Grenville-Briggs L.J."/>
            <person name="Griffith J."/>
            <person name="Grunwald N.J."/>
            <person name="Horn K."/>
            <person name="Horner N.R."/>
            <person name="Hu C.H."/>
            <person name="Huitema E."/>
            <person name="Jeong D.H."/>
            <person name="Jones A.M."/>
            <person name="Jones J.D."/>
            <person name="Jones R.W."/>
            <person name="Karlsson E.K."/>
            <person name="Kunjeti S.G."/>
            <person name="Lamour K."/>
            <person name="Liu Z."/>
            <person name="Ma L."/>
            <person name="Maclean D."/>
            <person name="Chibucos M.C."/>
            <person name="McDonald H."/>
            <person name="McWalters J."/>
            <person name="Meijer H.J."/>
            <person name="Morgan W."/>
            <person name="Morris P.F."/>
            <person name="Munro C.A."/>
            <person name="O'Neill K."/>
            <person name="Ospina-Giraldo M."/>
            <person name="Pinzon A."/>
            <person name="Pritchard L."/>
            <person name="Ramsahoye B."/>
            <person name="Ren Q."/>
            <person name="Restrepo S."/>
            <person name="Roy S."/>
            <person name="Sadanandom A."/>
            <person name="Savidor A."/>
            <person name="Schornack S."/>
            <person name="Schwartz D.C."/>
            <person name="Schumann U.D."/>
            <person name="Schwessinger B."/>
            <person name="Seyer L."/>
            <person name="Sharpe T."/>
            <person name="Silvar C."/>
            <person name="Song J."/>
            <person name="Studholme D.J."/>
            <person name="Sykes S."/>
            <person name="Thines M."/>
            <person name="van de Vondervoort P.J."/>
            <person name="Phuntumart V."/>
            <person name="Wawra S."/>
            <person name="Weide R."/>
            <person name="Win J."/>
            <person name="Young C."/>
            <person name="Zhou S."/>
            <person name="Fry W."/>
            <person name="Meyers B.C."/>
            <person name="van West P."/>
            <person name="Ristaino J."/>
            <person name="Govers F."/>
            <person name="Birch P.R."/>
            <person name="Whisson S.C."/>
            <person name="Judelson H.S."/>
            <person name="Nusbaum C."/>
        </authorList>
    </citation>
    <scope>NUCLEOTIDE SEQUENCE [LARGE SCALE GENOMIC DNA]</scope>
    <source>
        <strain evidence="8">T30-4</strain>
    </source>
</reference>
<evidence type="ECO:0000256" key="4">
    <source>
        <dbReference type="PROSITE-ProRule" id="PRU00175"/>
    </source>
</evidence>
<dbReference type="Gene3D" id="3.30.40.10">
    <property type="entry name" value="Zinc/RING finger domain, C3HC4 (zinc finger)"/>
    <property type="match status" value="2"/>
</dbReference>
<evidence type="ECO:0000256" key="5">
    <source>
        <dbReference type="SAM" id="MobiDB-lite"/>
    </source>
</evidence>
<dbReference type="eggNOG" id="KOG4430">
    <property type="taxonomic scope" value="Eukaryota"/>
</dbReference>
<dbReference type="OMA" id="CIVAWAK"/>
<evidence type="ECO:0000256" key="3">
    <source>
        <dbReference type="ARBA" id="ARBA00022833"/>
    </source>
</evidence>
<dbReference type="InterPro" id="IPR001841">
    <property type="entry name" value="Znf_RING"/>
</dbReference>
<dbReference type="STRING" id="403677.D0MQN6"/>
<dbReference type="SMART" id="SM00249">
    <property type="entry name" value="PHD"/>
    <property type="match status" value="1"/>
</dbReference>
<feature type="region of interest" description="Disordered" evidence="5">
    <location>
        <begin position="1"/>
        <end position="32"/>
    </location>
</feature>
<dbReference type="GeneID" id="9477204"/>
<dbReference type="HOGENOM" id="CLU_027245_0_0_1"/>
<dbReference type="SUPFAM" id="SSF57903">
    <property type="entry name" value="FYVE/PHD zinc finger"/>
    <property type="match status" value="1"/>
</dbReference>
<sequence>MADEEKRRVPEVIELAESDNEDEEHKGEHDEDEYVLESTDEDACCICQDVVDILKQGHLSSCDHRFHFDCIVAWAKVTNLCPLCKTKFSSVTRQDAQGAVVHREVITDVKQVYRPDPSDHDIAAQLRLVNQARCELCGSGEDEHVLLLCEALGCGVANHTYCIGLRSVPNTSWYCSSHATTQQRASDAIERPATTVSTRRRTRRLASLMSNVLRGRSGSTSTRSRRRGPSGFVAVEEAEDRRPVRGIAAAYALRMSRELMQVQLRADAMFARGDLTQSSLYGRRNGNAALGTRSTVTSTPSNIDQMWKDHSRSRQELAAAAIATRDSSLLNEIGSKRPNQRNNRVSNTFAPEYCELAKLMQDAVNNDNYASSVSLLIPKTAKLRLVSRVKTFFSRLNQKEKAAALEVGCLAVLHEWIRVPERDGDSSTAPNPQVLDAVIGILETLPVRKEDLVEVSTHVEEGLQATLDGLSELSDVSIEIRQRVIELSEKWRDLNPPALIESPPPQVTQQVSSPVNAAQNLPVIEAFTSPKRPARAHGKRKREAWSDTVVEYVKAKLYPLYKEHGGSGKLTRERFKTIVKQVADLFSQEAASMQSAVLLPSGELSNLAKSRIKKLIDRVYKASTSGASVSSRSSYPTPLLMRATVPASTYSAVPSVKHQRR</sequence>
<dbReference type="VEuPathDB" id="FungiDB:PITG_00388"/>
<dbReference type="GO" id="GO:0008270">
    <property type="term" value="F:zinc ion binding"/>
    <property type="evidence" value="ECO:0007669"/>
    <property type="project" value="UniProtKB-KW"/>
</dbReference>
<dbReference type="SMART" id="SM00184">
    <property type="entry name" value="RING"/>
    <property type="match status" value="1"/>
</dbReference>
<evidence type="ECO:0000256" key="2">
    <source>
        <dbReference type="ARBA" id="ARBA00022771"/>
    </source>
</evidence>
<dbReference type="InterPro" id="IPR013083">
    <property type="entry name" value="Znf_RING/FYVE/PHD"/>
</dbReference>
<dbReference type="InParanoid" id="D0MQN6"/>
<dbReference type="RefSeq" id="XP_002908991.1">
    <property type="nucleotide sequence ID" value="XM_002908945.1"/>
</dbReference>
<dbReference type="Pfam" id="PF13639">
    <property type="entry name" value="zf-RING_2"/>
    <property type="match status" value="1"/>
</dbReference>
<evidence type="ECO:0000259" key="6">
    <source>
        <dbReference type="PROSITE" id="PS50089"/>
    </source>
</evidence>
<dbReference type="PANTHER" id="PTHR47177:SF3">
    <property type="entry name" value="F18C1.6 PROTEIN"/>
    <property type="match status" value="1"/>
</dbReference>
<dbReference type="InterPro" id="IPR011011">
    <property type="entry name" value="Znf_FYVE_PHD"/>
</dbReference>
<dbReference type="Proteomes" id="UP000006643">
    <property type="component" value="Unassembled WGS sequence"/>
</dbReference>
<dbReference type="EMBL" id="DS028118">
    <property type="protein sequence ID" value="EEY57805.1"/>
    <property type="molecule type" value="Genomic_DNA"/>
</dbReference>
<feature type="domain" description="RING-type" evidence="6">
    <location>
        <begin position="44"/>
        <end position="85"/>
    </location>
</feature>
<keyword evidence="3" id="KW-0862">Zinc</keyword>
<dbReference type="InterPro" id="IPR001965">
    <property type="entry name" value="Znf_PHD"/>
</dbReference>
<name>D0MQN6_PHYIT</name>
<organism evidence="7 8">
    <name type="scientific">Phytophthora infestans (strain T30-4)</name>
    <name type="common">Potato late blight agent</name>
    <dbReference type="NCBI Taxonomy" id="403677"/>
    <lineage>
        <taxon>Eukaryota</taxon>
        <taxon>Sar</taxon>
        <taxon>Stramenopiles</taxon>
        <taxon>Oomycota</taxon>
        <taxon>Peronosporomycetes</taxon>
        <taxon>Peronosporales</taxon>
        <taxon>Peronosporaceae</taxon>
        <taxon>Phytophthora</taxon>
    </lineage>
</organism>
<dbReference type="PROSITE" id="PS50089">
    <property type="entry name" value="ZF_RING_2"/>
    <property type="match status" value="1"/>
</dbReference>
<evidence type="ECO:0000313" key="8">
    <source>
        <dbReference type="Proteomes" id="UP000006643"/>
    </source>
</evidence>
<feature type="compositionally biased region" description="Basic and acidic residues" evidence="5">
    <location>
        <begin position="1"/>
        <end position="11"/>
    </location>
</feature>
<accession>D0MQN6</accession>
<dbReference type="SUPFAM" id="SSF57850">
    <property type="entry name" value="RING/U-box"/>
    <property type="match status" value="1"/>
</dbReference>
<evidence type="ECO:0000313" key="7">
    <source>
        <dbReference type="EMBL" id="EEY57805.1"/>
    </source>
</evidence>
<dbReference type="AlphaFoldDB" id="D0MQN6"/>
<keyword evidence="8" id="KW-1185">Reference proteome</keyword>